<protein>
    <recommendedName>
        <fullName evidence="1">Regulator of ribonuclease activity B domain-containing protein</fullName>
    </recommendedName>
</protein>
<gene>
    <name evidence="2" type="ORF">GGQ55_003891</name>
</gene>
<accession>A0A853CNR0</accession>
<dbReference type="Proteomes" id="UP000541969">
    <property type="component" value="Unassembled WGS sequence"/>
</dbReference>
<evidence type="ECO:0000313" key="2">
    <source>
        <dbReference type="EMBL" id="NYJ07613.1"/>
    </source>
</evidence>
<keyword evidence="3" id="KW-1185">Reference proteome</keyword>
<dbReference type="Gene3D" id="3.30.70.970">
    <property type="entry name" value="RraB-like"/>
    <property type="match status" value="1"/>
</dbReference>
<dbReference type="AlphaFoldDB" id="A0A853CNR0"/>
<organism evidence="2 3">
    <name type="scientific">Petropleomorpha daqingensis</name>
    <dbReference type="NCBI Taxonomy" id="2026353"/>
    <lineage>
        <taxon>Bacteria</taxon>
        <taxon>Bacillati</taxon>
        <taxon>Actinomycetota</taxon>
        <taxon>Actinomycetes</taxon>
        <taxon>Geodermatophilales</taxon>
        <taxon>Geodermatophilaceae</taxon>
        <taxon>Petropleomorpha</taxon>
    </lineage>
</organism>
<dbReference type="Pfam" id="PF06877">
    <property type="entry name" value="RraB"/>
    <property type="match status" value="1"/>
</dbReference>
<feature type="domain" description="Regulator of ribonuclease activity B" evidence="1">
    <location>
        <begin position="86"/>
        <end position="167"/>
    </location>
</feature>
<dbReference type="InterPro" id="IPR009671">
    <property type="entry name" value="RraB_dom"/>
</dbReference>
<evidence type="ECO:0000313" key="3">
    <source>
        <dbReference type="Proteomes" id="UP000541969"/>
    </source>
</evidence>
<reference evidence="2 3" key="1">
    <citation type="submission" date="2020-07" db="EMBL/GenBank/DDBJ databases">
        <title>Sequencing the genomes of 1000 actinobacteria strains.</title>
        <authorList>
            <person name="Klenk H.-P."/>
        </authorList>
    </citation>
    <scope>NUCLEOTIDE SEQUENCE [LARGE SCALE GENOMIC DNA]</scope>
    <source>
        <strain evidence="2 3">DSM 104001</strain>
    </source>
</reference>
<proteinExistence type="predicted"/>
<dbReference type="EMBL" id="JACBZT010000001">
    <property type="protein sequence ID" value="NYJ07613.1"/>
    <property type="molecule type" value="Genomic_DNA"/>
</dbReference>
<dbReference type="SUPFAM" id="SSF89946">
    <property type="entry name" value="Hypothetical protein VC0424"/>
    <property type="match status" value="1"/>
</dbReference>
<sequence length="171" mass="18076">MADPRPLRHEDAAALIGIAAVLEGHMLIGELDPHLIEALVRHLRDPGQLAADAGPAELRLALANLNQRIRYANGEYDEPPAPDTGRVDQYFGFADRSAAQAFADDALAHGEAATAPEAVDGRAYDGDVGWQVAVRTEEPPLTAAFDRHVLRLAALAGPHGGSYGGWGSVIS</sequence>
<dbReference type="InterPro" id="IPR036701">
    <property type="entry name" value="RraB-like_sf"/>
</dbReference>
<comment type="caution">
    <text evidence="2">The sequence shown here is derived from an EMBL/GenBank/DDBJ whole genome shotgun (WGS) entry which is preliminary data.</text>
</comment>
<name>A0A853CNR0_9ACTN</name>
<dbReference type="RefSeq" id="WP_179719601.1">
    <property type="nucleotide sequence ID" value="NZ_JACBZT010000001.1"/>
</dbReference>
<evidence type="ECO:0000259" key="1">
    <source>
        <dbReference type="Pfam" id="PF06877"/>
    </source>
</evidence>